<feature type="active site" evidence="4">
    <location>
        <position position="21"/>
    </location>
</feature>
<dbReference type="SUPFAM" id="SSF53774">
    <property type="entry name" value="Glutaminase/Asparaginase"/>
    <property type="match status" value="1"/>
</dbReference>
<keyword evidence="8" id="KW-0378">Hydrolase</keyword>
<feature type="binding site" evidence="3">
    <location>
        <begin position="97"/>
        <end position="98"/>
    </location>
    <ligand>
        <name>substrate</name>
    </ligand>
</feature>
<dbReference type="EC" id="3.5.1.1" evidence="8"/>
<dbReference type="InterPro" id="IPR041725">
    <property type="entry name" value="L-asparaginase_I"/>
</dbReference>
<evidence type="ECO:0000256" key="1">
    <source>
        <dbReference type="ARBA" id="ARBA00010518"/>
    </source>
</evidence>
<dbReference type="Gene3D" id="3.40.50.1170">
    <property type="entry name" value="L-asparaginase, N-terminal domain"/>
    <property type="match status" value="1"/>
</dbReference>
<protein>
    <submittedName>
        <fullName evidence="8">L-asparaginase 1</fullName>
        <ecNumber evidence="8">3.5.1.1</ecNumber>
    </submittedName>
</protein>
<dbReference type="Gene3D" id="3.40.50.40">
    <property type="match status" value="1"/>
</dbReference>
<evidence type="ECO:0000259" key="6">
    <source>
        <dbReference type="Pfam" id="PF00710"/>
    </source>
</evidence>
<gene>
    <name evidence="8" type="primary">ansA</name>
    <name evidence="8" type="ORF">ROA7745_01192</name>
</gene>
<dbReference type="SMART" id="SM00870">
    <property type="entry name" value="Asparaginase"/>
    <property type="match status" value="1"/>
</dbReference>
<dbReference type="CDD" id="cd08963">
    <property type="entry name" value="L-asparaginase_I"/>
    <property type="match status" value="1"/>
</dbReference>
<dbReference type="PIRSF" id="PIRSF001220">
    <property type="entry name" value="L-ASNase_gatD"/>
    <property type="match status" value="1"/>
</dbReference>
<evidence type="ECO:0000313" key="8">
    <source>
        <dbReference type="EMBL" id="SMC11380.1"/>
    </source>
</evidence>
<evidence type="ECO:0000256" key="5">
    <source>
        <dbReference type="PROSITE-ProRule" id="PRU10100"/>
    </source>
</evidence>
<evidence type="ECO:0000259" key="7">
    <source>
        <dbReference type="Pfam" id="PF17763"/>
    </source>
</evidence>
<dbReference type="InterPro" id="IPR040919">
    <property type="entry name" value="Asparaginase_C"/>
</dbReference>
<dbReference type="InterPro" id="IPR036152">
    <property type="entry name" value="Asp/glu_Ase-like_sf"/>
</dbReference>
<dbReference type="PRINTS" id="PR00139">
    <property type="entry name" value="ASNGLNASE"/>
</dbReference>
<dbReference type="PANTHER" id="PTHR11707:SF28">
    <property type="entry name" value="60 KDA LYSOPHOSPHOLIPASE"/>
    <property type="match status" value="1"/>
</dbReference>
<evidence type="ECO:0000256" key="4">
    <source>
        <dbReference type="PROSITE-ProRule" id="PRU10099"/>
    </source>
</evidence>
<dbReference type="AlphaFoldDB" id="A0A1X7BPB8"/>
<dbReference type="PROSITE" id="PS00144">
    <property type="entry name" value="ASN_GLN_ASE_1"/>
    <property type="match status" value="1"/>
</dbReference>
<feature type="binding site" evidence="3">
    <location>
        <position position="66"/>
    </location>
    <ligand>
        <name>substrate</name>
    </ligand>
</feature>
<evidence type="ECO:0000256" key="2">
    <source>
        <dbReference type="PIRSR" id="PIRSR001220-1"/>
    </source>
</evidence>
<feature type="active site" evidence="5">
    <location>
        <position position="97"/>
    </location>
</feature>
<dbReference type="PROSITE" id="PS00917">
    <property type="entry name" value="ASN_GLN_ASE_2"/>
    <property type="match status" value="1"/>
</dbReference>
<name>A0A1X7BPB8_9RHOB</name>
<dbReference type="InterPro" id="IPR037152">
    <property type="entry name" value="L-asparaginase_N_sf"/>
</dbReference>
<dbReference type="EMBL" id="FWXB01000003">
    <property type="protein sequence ID" value="SMC11380.1"/>
    <property type="molecule type" value="Genomic_DNA"/>
</dbReference>
<accession>A0A1X7BPB8</accession>
<reference evidence="8 9" key="1">
    <citation type="submission" date="2017-03" db="EMBL/GenBank/DDBJ databases">
        <authorList>
            <person name="Afonso C.L."/>
            <person name="Miller P.J."/>
            <person name="Scott M.A."/>
            <person name="Spackman E."/>
            <person name="Goraichik I."/>
            <person name="Dimitrov K.M."/>
            <person name="Suarez D.L."/>
            <person name="Swayne D.E."/>
        </authorList>
    </citation>
    <scope>NUCLEOTIDE SEQUENCE [LARGE SCALE GENOMIC DNA]</scope>
    <source>
        <strain evidence="8 9">CECT 7745</strain>
    </source>
</reference>
<dbReference type="InterPro" id="IPR020827">
    <property type="entry name" value="Asparaginase/glutaminase_AS1"/>
</dbReference>
<dbReference type="SFLD" id="SFLDS00057">
    <property type="entry name" value="Glutaminase/Asparaginase"/>
    <property type="match status" value="1"/>
</dbReference>
<dbReference type="GO" id="GO:0006520">
    <property type="term" value="P:amino acid metabolic process"/>
    <property type="evidence" value="ECO:0007669"/>
    <property type="project" value="InterPro"/>
</dbReference>
<dbReference type="Proteomes" id="UP000193224">
    <property type="component" value="Unassembled WGS sequence"/>
</dbReference>
<dbReference type="RefSeq" id="WP_223412895.1">
    <property type="nucleotide sequence ID" value="NZ_FWXB01000003.1"/>
</dbReference>
<dbReference type="PROSITE" id="PS51732">
    <property type="entry name" value="ASN_GLN_ASE_3"/>
    <property type="match status" value="1"/>
</dbReference>
<dbReference type="InterPro" id="IPR027474">
    <property type="entry name" value="L-asparaginase_N"/>
</dbReference>
<evidence type="ECO:0000256" key="3">
    <source>
        <dbReference type="PIRSR" id="PIRSR001220-2"/>
    </source>
</evidence>
<organism evidence="8 9">
    <name type="scientific">Roseovarius aestuarii</name>
    <dbReference type="NCBI Taxonomy" id="475083"/>
    <lineage>
        <taxon>Bacteria</taxon>
        <taxon>Pseudomonadati</taxon>
        <taxon>Pseudomonadota</taxon>
        <taxon>Alphaproteobacteria</taxon>
        <taxon>Rhodobacterales</taxon>
        <taxon>Roseobacteraceae</taxon>
        <taxon>Roseovarius</taxon>
    </lineage>
</organism>
<proteinExistence type="inferred from homology"/>
<dbReference type="Pfam" id="PF00710">
    <property type="entry name" value="Asparaginase"/>
    <property type="match status" value="1"/>
</dbReference>
<dbReference type="PIRSF" id="PIRSF500176">
    <property type="entry name" value="L_ASNase"/>
    <property type="match status" value="1"/>
</dbReference>
<keyword evidence="9" id="KW-1185">Reference proteome</keyword>
<sequence length="330" mass="34775">MTPHEDRMTATRLLMIHTGGTIGMVRSDDGFTPAPGVVEAEVTRQLDLGGGMPDIHIQELAPLIDSANATPEDWNRISGVIHRKHDEYDGFVVTHGTDTLAFSAAALTMALEGLEKPVVLTGSMLPLSEPENDGQRNLADAFNAACSAQPGVWVQFAGRLLHGARIRKTHSHFFDAFAAEAADGPPRRAGTAGVTRHDFGSPDVAVLPVVPGGAGNVLLHAAKTCDGIVLRCFGSGTIPNNPRTEEALRIAVEREIPVIAVSQCPEGGIALGTYAAGAILTRHLAVDGHDMTVEAAYVKMVLALTRGGNVAELRKFLSEPLCGESNSAEA</sequence>
<dbReference type="InterPro" id="IPR027475">
    <property type="entry name" value="Asparaginase/glutaminase_AS2"/>
</dbReference>
<comment type="similarity">
    <text evidence="1">Belongs to the asparaginase 1 family.</text>
</comment>
<feature type="active site" description="O-isoaspartyl threonine intermediate" evidence="2">
    <location>
        <position position="21"/>
    </location>
</feature>
<evidence type="ECO:0000313" key="9">
    <source>
        <dbReference type="Proteomes" id="UP000193224"/>
    </source>
</evidence>
<dbReference type="InterPro" id="IPR027473">
    <property type="entry name" value="L-asparaginase_C"/>
</dbReference>
<dbReference type="GO" id="GO:0004067">
    <property type="term" value="F:asparaginase activity"/>
    <property type="evidence" value="ECO:0007669"/>
    <property type="project" value="UniProtKB-UniRule"/>
</dbReference>
<dbReference type="Pfam" id="PF17763">
    <property type="entry name" value="Asparaginase_C"/>
    <property type="match status" value="1"/>
</dbReference>
<dbReference type="PANTHER" id="PTHR11707">
    <property type="entry name" value="L-ASPARAGINASE"/>
    <property type="match status" value="1"/>
</dbReference>
<feature type="domain" description="L-asparaginase N-terminal" evidence="6">
    <location>
        <begin position="12"/>
        <end position="180"/>
    </location>
</feature>
<dbReference type="InterPro" id="IPR006034">
    <property type="entry name" value="Asparaginase/glutaminase-like"/>
</dbReference>
<feature type="domain" description="Asparaginase/glutaminase C-terminal" evidence="7">
    <location>
        <begin position="203"/>
        <end position="316"/>
    </location>
</feature>